<name>X1TSR6_9ZZZZ</name>
<proteinExistence type="predicted"/>
<reference evidence="1" key="1">
    <citation type="journal article" date="2014" name="Front. Microbiol.">
        <title>High frequency of phylogenetically diverse reductive dehalogenase-homologous genes in deep subseafloor sedimentary metagenomes.</title>
        <authorList>
            <person name="Kawai M."/>
            <person name="Futagami T."/>
            <person name="Toyoda A."/>
            <person name="Takaki Y."/>
            <person name="Nishi S."/>
            <person name="Hori S."/>
            <person name="Arai W."/>
            <person name="Tsubouchi T."/>
            <person name="Morono Y."/>
            <person name="Uchiyama I."/>
            <person name="Ito T."/>
            <person name="Fujiyama A."/>
            <person name="Inagaki F."/>
            <person name="Takami H."/>
        </authorList>
    </citation>
    <scope>NUCLEOTIDE SEQUENCE</scope>
    <source>
        <strain evidence="1">Expedition CK06-06</strain>
    </source>
</reference>
<evidence type="ECO:0000313" key="1">
    <source>
        <dbReference type="EMBL" id="GAI94426.1"/>
    </source>
</evidence>
<comment type="caution">
    <text evidence="1">The sequence shown here is derived from an EMBL/GenBank/DDBJ whole genome shotgun (WGS) entry which is preliminary data.</text>
</comment>
<dbReference type="AlphaFoldDB" id="X1TSR6"/>
<accession>X1TSR6</accession>
<sequence>MTGQIGFDEGGVLQSLSKPFFKRKVVYDQKGRVTGTEDSYNVSATHVLAIAIVLYGPQVLEWFKTGFASTGIGGALENLGTGANVEGIIDAITDSANKSKVPDDPDFVDDEFELAMRHSNLTRGEFKQLLRRTPPA</sequence>
<gene>
    <name evidence="1" type="ORF">S12H4_40605</name>
</gene>
<dbReference type="EMBL" id="BARW01024659">
    <property type="protein sequence ID" value="GAI94426.1"/>
    <property type="molecule type" value="Genomic_DNA"/>
</dbReference>
<feature type="non-terminal residue" evidence="1">
    <location>
        <position position="136"/>
    </location>
</feature>
<protein>
    <submittedName>
        <fullName evidence="1">Uncharacterized protein</fullName>
    </submittedName>
</protein>
<organism evidence="1">
    <name type="scientific">marine sediment metagenome</name>
    <dbReference type="NCBI Taxonomy" id="412755"/>
    <lineage>
        <taxon>unclassified sequences</taxon>
        <taxon>metagenomes</taxon>
        <taxon>ecological metagenomes</taxon>
    </lineage>
</organism>